<keyword evidence="2" id="KW-1185">Reference proteome</keyword>
<dbReference type="AlphaFoldDB" id="A0A1H6J4B9"/>
<protein>
    <submittedName>
        <fullName evidence="1">Uncharacterized protein</fullName>
    </submittedName>
</protein>
<proteinExistence type="predicted"/>
<dbReference type="Proteomes" id="UP000199215">
    <property type="component" value="Unassembled WGS sequence"/>
</dbReference>
<evidence type="ECO:0000313" key="2">
    <source>
        <dbReference type="Proteomes" id="UP000199215"/>
    </source>
</evidence>
<accession>A0A1H6J4B9</accession>
<name>A0A1H6J4B9_9EURY</name>
<sequence>MVPDLDDYVISAVDCISKETTGFRTSGHDITRLNSILSIIVDELGIDNEEYSISDYKIKDELKNLLNFLKFSEDPVDDFKRGVGMLKSKWNMKQLETYTVVFPLHLTFQQKYGPPNEYKIARTTIERISYNNWKTTYQKAAESTDEFKEFIEESPNEIKGTRQTFWKFTHEAHDIEYTMEVLDESLSLLLGQINYSVYKNKVEGWSSSRSIWRSGWSDLTKPFIYLVFKNGSYDHLRYETDIKPRERLRISGWKGRRYKQVFDELPKFNENMTQIAPELKKAFRAFQAGITDPDDKDAFLNYWRGMENLTLSNNSQETMEAVAKRSKSLFRSEHQPLFDARVDRIAKKRNSIVHDIEEEEITKENKNLAKTLLEGLIDLYCINYNSWDIDDFKFYLDNAGRDVSEIQKNRKRIHRELYLLHKITNQYKSRDANNPNNR</sequence>
<gene>
    <name evidence="1" type="ORF">SAMN05192561_10599</name>
</gene>
<organism evidence="1 2">
    <name type="scientific">Halopenitus malekzadehii</name>
    <dbReference type="NCBI Taxonomy" id="1267564"/>
    <lineage>
        <taxon>Archaea</taxon>
        <taxon>Methanobacteriati</taxon>
        <taxon>Methanobacteriota</taxon>
        <taxon>Stenosarchaea group</taxon>
        <taxon>Halobacteria</taxon>
        <taxon>Halobacteriales</taxon>
        <taxon>Haloferacaceae</taxon>
        <taxon>Halopenitus</taxon>
    </lineage>
</organism>
<reference evidence="1 2" key="1">
    <citation type="submission" date="2016-10" db="EMBL/GenBank/DDBJ databases">
        <authorList>
            <person name="de Groot N.N."/>
        </authorList>
    </citation>
    <scope>NUCLEOTIDE SEQUENCE [LARGE SCALE GENOMIC DNA]</scope>
    <source>
        <strain evidence="1 2">IBRC-M10418</strain>
    </source>
</reference>
<dbReference type="EMBL" id="FNWU01000005">
    <property type="protein sequence ID" value="SEH53788.1"/>
    <property type="molecule type" value="Genomic_DNA"/>
</dbReference>
<evidence type="ECO:0000313" key="1">
    <source>
        <dbReference type="EMBL" id="SEH53788.1"/>
    </source>
</evidence>
<dbReference type="RefSeq" id="WP_143040849.1">
    <property type="nucleotide sequence ID" value="NZ_FNWU01000005.1"/>
</dbReference>
<dbReference type="OrthoDB" id="275583at2157"/>